<feature type="transmembrane region" description="Helical" evidence="10">
    <location>
        <begin position="395"/>
        <end position="414"/>
    </location>
</feature>
<feature type="transmembrane region" description="Helical" evidence="10">
    <location>
        <begin position="243"/>
        <end position="268"/>
    </location>
</feature>
<keyword evidence="7" id="KW-0406">Ion transport</keyword>
<evidence type="ECO:0000256" key="10">
    <source>
        <dbReference type="SAM" id="Phobius"/>
    </source>
</evidence>
<feature type="transmembrane region" description="Helical" evidence="10">
    <location>
        <begin position="320"/>
        <end position="341"/>
    </location>
</feature>
<dbReference type="PANTHER" id="PTHR43298:SF2">
    <property type="entry name" value="FMN_FAD EXPORTER YEEO-RELATED"/>
    <property type="match status" value="1"/>
</dbReference>
<comment type="caution">
    <text evidence="11">The sequence shown here is derived from an EMBL/GenBank/DDBJ whole genome shotgun (WGS) entry which is preliminary data.</text>
</comment>
<feature type="transmembrane region" description="Helical" evidence="10">
    <location>
        <begin position="420"/>
        <end position="438"/>
    </location>
</feature>
<keyword evidence="5 10" id="KW-0812">Transmembrane</keyword>
<evidence type="ECO:0000256" key="9">
    <source>
        <dbReference type="ARBA" id="ARBA00031636"/>
    </source>
</evidence>
<keyword evidence="8 10" id="KW-0472">Membrane</keyword>
<feature type="transmembrane region" description="Helical" evidence="10">
    <location>
        <begin position="131"/>
        <end position="152"/>
    </location>
</feature>
<organism evidence="11 12">
    <name type="scientific">Povalibacter uvarum</name>
    <dbReference type="NCBI Taxonomy" id="732238"/>
    <lineage>
        <taxon>Bacteria</taxon>
        <taxon>Pseudomonadati</taxon>
        <taxon>Pseudomonadota</taxon>
        <taxon>Gammaproteobacteria</taxon>
        <taxon>Steroidobacterales</taxon>
        <taxon>Steroidobacteraceae</taxon>
        <taxon>Povalibacter</taxon>
    </lineage>
</organism>
<dbReference type="PIRSF" id="PIRSF006603">
    <property type="entry name" value="DinF"/>
    <property type="match status" value="1"/>
</dbReference>
<gene>
    <name evidence="11" type="ORF">HNQ60_002303</name>
</gene>
<dbReference type="CDD" id="cd13131">
    <property type="entry name" value="MATE_NorM_like"/>
    <property type="match status" value="1"/>
</dbReference>
<accession>A0A841HNA4</accession>
<evidence type="ECO:0000256" key="3">
    <source>
        <dbReference type="ARBA" id="ARBA00022449"/>
    </source>
</evidence>
<evidence type="ECO:0000256" key="8">
    <source>
        <dbReference type="ARBA" id="ARBA00023136"/>
    </source>
</evidence>
<evidence type="ECO:0000256" key="2">
    <source>
        <dbReference type="ARBA" id="ARBA00022448"/>
    </source>
</evidence>
<evidence type="ECO:0000313" key="11">
    <source>
        <dbReference type="EMBL" id="MBB6093425.1"/>
    </source>
</evidence>
<evidence type="ECO:0000256" key="6">
    <source>
        <dbReference type="ARBA" id="ARBA00022989"/>
    </source>
</evidence>
<dbReference type="GO" id="GO:0005886">
    <property type="term" value="C:plasma membrane"/>
    <property type="evidence" value="ECO:0007669"/>
    <property type="project" value="UniProtKB-SubCell"/>
</dbReference>
<evidence type="ECO:0000313" key="12">
    <source>
        <dbReference type="Proteomes" id="UP000588068"/>
    </source>
</evidence>
<keyword evidence="12" id="KW-1185">Reference proteome</keyword>
<dbReference type="PANTHER" id="PTHR43298">
    <property type="entry name" value="MULTIDRUG RESISTANCE PROTEIN NORM-RELATED"/>
    <property type="match status" value="1"/>
</dbReference>
<feature type="transmembrane region" description="Helical" evidence="10">
    <location>
        <begin position="58"/>
        <end position="78"/>
    </location>
</feature>
<dbReference type="EMBL" id="JACHHZ010000002">
    <property type="protein sequence ID" value="MBB6093425.1"/>
    <property type="molecule type" value="Genomic_DNA"/>
</dbReference>
<dbReference type="GO" id="GO:0042910">
    <property type="term" value="F:xenobiotic transmembrane transporter activity"/>
    <property type="evidence" value="ECO:0007669"/>
    <property type="project" value="InterPro"/>
</dbReference>
<feature type="transmembrane region" description="Helical" evidence="10">
    <location>
        <begin position="98"/>
        <end position="119"/>
    </location>
</feature>
<dbReference type="InterPro" id="IPR002528">
    <property type="entry name" value="MATE_fam"/>
</dbReference>
<dbReference type="NCBIfam" id="TIGR00797">
    <property type="entry name" value="matE"/>
    <property type="match status" value="1"/>
</dbReference>
<evidence type="ECO:0000256" key="1">
    <source>
        <dbReference type="ARBA" id="ARBA00004429"/>
    </source>
</evidence>
<feature type="transmembrane region" description="Helical" evidence="10">
    <location>
        <begin position="361"/>
        <end position="383"/>
    </location>
</feature>
<keyword evidence="3" id="KW-0050">Antiport</keyword>
<evidence type="ECO:0000256" key="7">
    <source>
        <dbReference type="ARBA" id="ARBA00023065"/>
    </source>
</evidence>
<feature type="transmembrane region" description="Helical" evidence="10">
    <location>
        <begin position="194"/>
        <end position="217"/>
    </location>
</feature>
<dbReference type="GO" id="GO:0006811">
    <property type="term" value="P:monoatomic ion transport"/>
    <property type="evidence" value="ECO:0007669"/>
    <property type="project" value="UniProtKB-KW"/>
</dbReference>
<dbReference type="InterPro" id="IPR048279">
    <property type="entry name" value="MdtK-like"/>
</dbReference>
<dbReference type="Proteomes" id="UP000588068">
    <property type="component" value="Unassembled WGS sequence"/>
</dbReference>
<comment type="subcellular location">
    <subcellularLocation>
        <location evidence="1">Cell inner membrane</location>
        <topology evidence="1">Multi-pass membrane protein</topology>
    </subcellularLocation>
</comment>
<name>A0A841HNA4_9GAMM</name>
<feature type="transmembrane region" description="Helical" evidence="10">
    <location>
        <begin position="288"/>
        <end position="308"/>
    </location>
</feature>
<reference evidence="11 12" key="1">
    <citation type="submission" date="2020-08" db="EMBL/GenBank/DDBJ databases">
        <title>Genomic Encyclopedia of Type Strains, Phase IV (KMG-IV): sequencing the most valuable type-strain genomes for metagenomic binning, comparative biology and taxonomic classification.</title>
        <authorList>
            <person name="Goeker M."/>
        </authorList>
    </citation>
    <scope>NUCLEOTIDE SEQUENCE [LARGE SCALE GENOMIC DNA]</scope>
    <source>
        <strain evidence="11 12">DSM 26723</strain>
    </source>
</reference>
<evidence type="ECO:0000256" key="4">
    <source>
        <dbReference type="ARBA" id="ARBA00022475"/>
    </source>
</evidence>
<sequence>MSTPPTRAQIVADAASIARLGGPLLINNLAAAGMSFTDTVMAGQLGARDLAGLAIGAAWYNLFLFIGMGLFMAVSPAVAHAYGAEDPRRVTRYMRQSWWLALVTACVLVAGMWQARWFLPMIGITPDILPVAIGYAEAISWGLPGMLAFFSLRYVSEGIGHTRPIMFIASAALVFNVFANWVFMYGKFGMPKLGAVGCGVASAIAMWLMFGAMCWYVKWQKLYRPYAFFDRIDRPELRTLGELLRLGVPISGSILAEGGLFVAAALLMGSMGAVTASAHQIALNYASFMFMIPLAISSATTIHVGHTIGRGEIAHARSAGFTGIGMCSIVMAISACFMVLLNDQIASLYTRDVVVRDLAATLLLAAAVFQISDGVQVGAAGALRGFKDTAIPMALCWFSYWAVGFSLAYVMGVVRGGGPVLVWAGLIAGLAVCSVLLVTRYTSITKSRVRAATDHSSFVR</sequence>
<proteinExistence type="predicted"/>
<keyword evidence="4" id="KW-1003">Cell membrane</keyword>
<evidence type="ECO:0000256" key="5">
    <source>
        <dbReference type="ARBA" id="ARBA00022692"/>
    </source>
</evidence>
<protein>
    <recommendedName>
        <fullName evidence="9">Multidrug-efflux transporter</fullName>
    </recommendedName>
</protein>
<keyword evidence="6 10" id="KW-1133">Transmembrane helix</keyword>
<dbReference type="InterPro" id="IPR050222">
    <property type="entry name" value="MATE_MdtK"/>
</dbReference>
<keyword evidence="2" id="KW-0813">Transport</keyword>
<dbReference type="GO" id="GO:0015297">
    <property type="term" value="F:antiporter activity"/>
    <property type="evidence" value="ECO:0007669"/>
    <property type="project" value="UniProtKB-KW"/>
</dbReference>
<dbReference type="RefSeq" id="WP_184331731.1">
    <property type="nucleotide sequence ID" value="NZ_JACHHZ010000002.1"/>
</dbReference>
<feature type="transmembrane region" description="Helical" evidence="10">
    <location>
        <begin position="164"/>
        <end position="182"/>
    </location>
</feature>
<dbReference type="AlphaFoldDB" id="A0A841HNA4"/>
<dbReference type="Pfam" id="PF01554">
    <property type="entry name" value="MatE"/>
    <property type="match status" value="2"/>
</dbReference>